<reference evidence="1 2" key="1">
    <citation type="submission" date="2020-04" db="EMBL/GenBank/DDBJ databases">
        <title>Rhodospirillaceae bacterium KN72 isolated from deep sea.</title>
        <authorList>
            <person name="Zhang D.-C."/>
        </authorList>
    </citation>
    <scope>NUCLEOTIDE SEQUENCE [LARGE SCALE GENOMIC DNA]</scope>
    <source>
        <strain evidence="1 2">KN72</strain>
    </source>
</reference>
<organism evidence="1 2">
    <name type="scientific">Pacificispira spongiicola</name>
    <dbReference type="NCBI Taxonomy" id="2729598"/>
    <lineage>
        <taxon>Bacteria</taxon>
        <taxon>Pseudomonadati</taxon>
        <taxon>Pseudomonadota</taxon>
        <taxon>Alphaproteobacteria</taxon>
        <taxon>Rhodospirillales</taxon>
        <taxon>Rhodospirillaceae</taxon>
        <taxon>Pacificispira</taxon>
    </lineage>
</organism>
<protein>
    <submittedName>
        <fullName evidence="1">Uncharacterized protein</fullName>
    </submittedName>
</protein>
<evidence type="ECO:0000313" key="2">
    <source>
        <dbReference type="Proteomes" id="UP000539372"/>
    </source>
</evidence>
<dbReference type="PROSITE" id="PS51318">
    <property type="entry name" value="TAT"/>
    <property type="match status" value="1"/>
</dbReference>
<dbReference type="Proteomes" id="UP000539372">
    <property type="component" value="Unassembled WGS sequence"/>
</dbReference>
<gene>
    <name evidence="1" type="ORF">HH303_05295</name>
</gene>
<dbReference type="RefSeq" id="WP_169624202.1">
    <property type="nucleotide sequence ID" value="NZ_JABBNT010000002.1"/>
</dbReference>
<proteinExistence type="predicted"/>
<comment type="caution">
    <text evidence="1">The sequence shown here is derived from an EMBL/GenBank/DDBJ whole genome shotgun (WGS) entry which is preliminary data.</text>
</comment>
<name>A0A7Y0HDP9_9PROT</name>
<evidence type="ECO:0000313" key="1">
    <source>
        <dbReference type="EMBL" id="NMM43880.1"/>
    </source>
</evidence>
<sequence length="222" mass="24568">MKTDITRRAALAGSTAAIFAAGMDTAEAAPVDPHIAWLAELDRIHTVHVALGSQEDVLNGALLRDLGGLGPDVTVSTGTYVTDRQAIIDMLDGLPTPDDLKDRDTLNQVSFRRLRQTWEKALEEFDAKTARFEAHPAYQRMKECKGRTNDLIVQEEKIARLMVDTPAKTLAGVHAQMVLLEQWIGDDFEYIDARDIKLAARIRETLATIIVEQKPGVLPRLA</sequence>
<dbReference type="EMBL" id="JABBNT010000002">
    <property type="protein sequence ID" value="NMM43880.1"/>
    <property type="molecule type" value="Genomic_DNA"/>
</dbReference>
<keyword evidence="2" id="KW-1185">Reference proteome</keyword>
<accession>A0A7Y0HDP9</accession>
<dbReference type="InterPro" id="IPR006311">
    <property type="entry name" value="TAT_signal"/>
</dbReference>
<dbReference type="AlphaFoldDB" id="A0A7Y0HDP9"/>